<dbReference type="InterPro" id="IPR012340">
    <property type="entry name" value="NA-bd_OB-fold"/>
</dbReference>
<evidence type="ECO:0000313" key="4">
    <source>
        <dbReference type="Proteomes" id="UP001285921"/>
    </source>
</evidence>
<accession>A0ABQ6NDJ3</accession>
<evidence type="ECO:0000313" key="3">
    <source>
        <dbReference type="EMBL" id="GMK43081.1"/>
    </source>
</evidence>
<feature type="domain" description="Membrane protein NfeD2 N-terminal transmembrane" evidence="2">
    <location>
        <begin position="1"/>
        <end position="103"/>
    </location>
</feature>
<evidence type="ECO:0000259" key="2">
    <source>
        <dbReference type="Pfam" id="PF25842"/>
    </source>
</evidence>
<keyword evidence="1" id="KW-0812">Transmembrane</keyword>
<feature type="transmembrane region" description="Helical" evidence="1">
    <location>
        <begin position="12"/>
        <end position="37"/>
    </location>
</feature>
<protein>
    <recommendedName>
        <fullName evidence="2">Membrane protein NfeD2 N-terminal transmembrane domain-containing protein</fullName>
    </recommendedName>
</protein>
<keyword evidence="1" id="KW-1133">Transmembrane helix</keyword>
<dbReference type="Gene3D" id="2.40.50.140">
    <property type="entry name" value="Nucleic acid-binding proteins"/>
    <property type="match status" value="1"/>
</dbReference>
<feature type="transmembrane region" description="Helical" evidence="1">
    <location>
        <begin position="73"/>
        <end position="94"/>
    </location>
</feature>
<comment type="caution">
    <text evidence="3">The sequence shown here is derived from an EMBL/GenBank/DDBJ whole genome shotgun (WGS) entry which is preliminary data.</text>
</comment>
<keyword evidence="4" id="KW-1185">Reference proteome</keyword>
<gene>
    <name evidence="3" type="ORF">PghCCS26_02080</name>
</gene>
<dbReference type="Proteomes" id="UP001285921">
    <property type="component" value="Unassembled WGS sequence"/>
</dbReference>
<proteinExistence type="predicted"/>
<dbReference type="Pfam" id="PF25842">
    <property type="entry name" value="NfeD_TM"/>
    <property type="match status" value="1"/>
</dbReference>
<dbReference type="RefSeq" id="WP_201001195.1">
    <property type="nucleotide sequence ID" value="NZ_BTCL01000001.1"/>
</dbReference>
<organism evidence="3 4">
    <name type="scientific">Paenibacillus glycanilyticus</name>
    <dbReference type="NCBI Taxonomy" id="126569"/>
    <lineage>
        <taxon>Bacteria</taxon>
        <taxon>Bacillati</taxon>
        <taxon>Bacillota</taxon>
        <taxon>Bacilli</taxon>
        <taxon>Bacillales</taxon>
        <taxon>Paenibacillaceae</taxon>
        <taxon>Paenibacillus</taxon>
    </lineage>
</organism>
<name>A0ABQ6NDJ3_9BACL</name>
<feature type="transmembrane region" description="Helical" evidence="1">
    <location>
        <begin position="49"/>
        <end position="67"/>
    </location>
</feature>
<reference evidence="3 4" key="1">
    <citation type="submission" date="2023-05" db="EMBL/GenBank/DDBJ databases">
        <title>Draft genome of Paenibacillus sp. CCS26.</title>
        <authorList>
            <person name="Akita H."/>
            <person name="Shinto Y."/>
            <person name="Kimura Z."/>
        </authorList>
    </citation>
    <scope>NUCLEOTIDE SEQUENCE [LARGE SCALE GENOMIC DNA]</scope>
    <source>
        <strain evidence="3 4">CCS26</strain>
    </source>
</reference>
<keyword evidence="1" id="KW-0472">Membrane</keyword>
<dbReference type="EMBL" id="BTCL01000001">
    <property type="protein sequence ID" value="GMK43081.1"/>
    <property type="molecule type" value="Genomic_DNA"/>
</dbReference>
<dbReference type="InterPro" id="IPR058653">
    <property type="entry name" value="NfeD2_TM"/>
</dbReference>
<sequence>MEAVFWGCLIGGALYAIISALLGDLIGHALGGILDFLSLDGHPWLNPTTLVGGITAFGGAGLLLAHYTALGLAAVFILALAGGVVIGGSGYFLYVKPMSESENSVALSEKDLSGKIAEVITAIPSKGYGEVLVKAGAGYTNQIAASFDGDDIPGGSRVVVVEVKDNTLYVSKLDPY</sequence>
<evidence type="ECO:0000256" key="1">
    <source>
        <dbReference type="SAM" id="Phobius"/>
    </source>
</evidence>